<evidence type="ECO:0000313" key="2">
    <source>
        <dbReference type="Proteomes" id="UP001516464"/>
    </source>
</evidence>
<comment type="caution">
    <text evidence="1">The sequence shown here is derived from an EMBL/GenBank/DDBJ whole genome shotgun (WGS) entry which is preliminary data.</text>
</comment>
<organism evidence="1 2">
    <name type="scientific">Astathelohania contejeani</name>
    <dbReference type="NCBI Taxonomy" id="164912"/>
    <lineage>
        <taxon>Eukaryota</taxon>
        <taxon>Fungi</taxon>
        <taxon>Fungi incertae sedis</taxon>
        <taxon>Microsporidia</taxon>
        <taxon>Astathelohaniidae</taxon>
        <taxon>Astathelohania</taxon>
    </lineage>
</organism>
<evidence type="ECO:0000313" key="1">
    <source>
        <dbReference type="EMBL" id="KAF7684280.1"/>
    </source>
</evidence>
<dbReference type="Proteomes" id="UP001516464">
    <property type="component" value="Unassembled WGS sequence"/>
</dbReference>
<sequence>MEKLFNSNKSEEEKIILCSLIHERDKELALKLIYEIPYNNRTYQWAIKYLQTDALSSLNLYTPELKSRLARINTRLNYIQHRNLAMNKDIGGYSRMYALIKHFLCKNYSFYNSMFCCIDPIKTIYCILHLIPLDDRLLLDLIKHFGSDAIVQVIEASVVSNRIDGKYVNGYIPRPSKRLIKNIAMLGIFNEILLDRCGVRALKYIKDFELVKKELRKGNIPQLDQKWLDDFFSVLNDQEFQEFKHLLSGKVLVKYLDRFDINETFEKLLQSPNDFVCIGIKKRFNFYTKLTFDEDIQTKCNKLFKRLSKSTLAYIKTELSTLIRISPLTVCIEALNTVYSFGSMVPLIAEAILNQCVIFIDIFYFSVVREFISKIGNLKDTNPLNTKALNPLKNGGFDQWYLSLCKLTKYFISKDEYSNLLLDIIYRLLKSKRYLILPLIEIFADNLITFPDNIKNLLISASVDVFLYGNYDLKLRIDMADRFRDLSDNSSVNINILNYGVLKYLTPNEVKLCYKKGDANKILEEIKKDPPTEFFIIRNVILFISYTLDSIKDFEWIIDFLNRYTNSERDDLKLLCNSCLSRIGIHGEKLSNMNKVKIINVSIKIDDTNNDEKEEGEISDPNKIINEKKIINLRRHKRKYGGCKSRKYRKRRRNVNKIPKV</sequence>
<reference evidence="1 2" key="1">
    <citation type="submission" date="2019-01" db="EMBL/GenBank/DDBJ databases">
        <title>Genomes sequencing and comparative genomics of infectious freshwater microsporidia, Cucumispora dikerogammari and Thelohania contejeani.</title>
        <authorList>
            <person name="Cormier A."/>
            <person name="Giraud I."/>
            <person name="Wattier R."/>
            <person name="Teixeira M."/>
            <person name="Grandjean F."/>
            <person name="Rigaud T."/>
            <person name="Cordaux R."/>
        </authorList>
    </citation>
    <scope>NUCLEOTIDE SEQUENCE [LARGE SCALE GENOMIC DNA]</scope>
    <source>
        <strain evidence="1">T1</strain>
        <tissue evidence="1">Spores</tissue>
    </source>
</reference>
<protein>
    <submittedName>
        <fullName evidence="1">Uncharacterized protein</fullName>
    </submittedName>
</protein>
<keyword evidence="2" id="KW-1185">Reference proteome</keyword>
<name>A0ABQ7I1E6_9MICR</name>
<proteinExistence type="predicted"/>
<accession>A0ABQ7I1E6</accession>
<dbReference type="EMBL" id="SBIQ01000020">
    <property type="protein sequence ID" value="KAF7684280.1"/>
    <property type="molecule type" value="Genomic_DNA"/>
</dbReference>
<gene>
    <name evidence="1" type="ORF">TCON_0537</name>
</gene>